<keyword evidence="2" id="KW-0805">Transcription regulation</keyword>
<dbReference type="EMBL" id="JALQCY010000002">
    <property type="protein sequence ID" value="MCK9793663.1"/>
    <property type="molecule type" value="Genomic_DNA"/>
</dbReference>
<organism evidence="8 9">
    <name type="scientific">Isoptericola peretonis</name>
    <dbReference type="NCBI Taxonomy" id="2918523"/>
    <lineage>
        <taxon>Bacteria</taxon>
        <taxon>Bacillati</taxon>
        <taxon>Actinomycetota</taxon>
        <taxon>Actinomycetes</taxon>
        <taxon>Micrococcales</taxon>
        <taxon>Promicromonosporaceae</taxon>
        <taxon>Isoptericola</taxon>
    </lineage>
</organism>
<name>A0ABT0J2C9_9MICO</name>
<evidence type="ECO:0000256" key="5">
    <source>
        <dbReference type="PROSITE-ProRule" id="PRU00335"/>
    </source>
</evidence>
<proteinExistence type="predicted"/>
<dbReference type="Proteomes" id="UP001651050">
    <property type="component" value="Unassembled WGS sequence"/>
</dbReference>
<evidence type="ECO:0000256" key="1">
    <source>
        <dbReference type="ARBA" id="ARBA00022491"/>
    </source>
</evidence>
<keyword evidence="1" id="KW-0678">Repressor</keyword>
<dbReference type="InterPro" id="IPR050109">
    <property type="entry name" value="HTH-type_TetR-like_transc_reg"/>
</dbReference>
<keyword evidence="3 5" id="KW-0238">DNA-binding</keyword>
<evidence type="ECO:0000259" key="7">
    <source>
        <dbReference type="PROSITE" id="PS50977"/>
    </source>
</evidence>
<dbReference type="Pfam" id="PF00440">
    <property type="entry name" value="TetR_N"/>
    <property type="match status" value="1"/>
</dbReference>
<dbReference type="PROSITE" id="PS50977">
    <property type="entry name" value="HTH_TETR_2"/>
    <property type="match status" value="1"/>
</dbReference>
<protein>
    <submittedName>
        <fullName evidence="8">TetR/AcrR family transcriptional regulator</fullName>
    </submittedName>
</protein>
<dbReference type="RefSeq" id="WP_416343501.1">
    <property type="nucleotide sequence ID" value="NZ_JALQCY010000002.1"/>
</dbReference>
<keyword evidence="9" id="KW-1185">Reference proteome</keyword>
<feature type="region of interest" description="Disordered" evidence="6">
    <location>
        <begin position="199"/>
        <end position="221"/>
    </location>
</feature>
<reference evidence="8 9" key="1">
    <citation type="submission" date="2022-02" db="EMBL/GenBank/DDBJ databases">
        <title>The car tank lid bacteriome: a reservoir of bacteria with potential in bioremediation of fuel.</title>
        <authorList>
            <person name="Vidal-Verdu A."/>
            <person name="Gomez-Martinez D."/>
            <person name="Latorre-Perez A."/>
            <person name="Pereto J."/>
            <person name="Porcar M."/>
        </authorList>
    </citation>
    <scope>NUCLEOTIDE SEQUENCE [LARGE SCALE GENOMIC DNA]</scope>
    <source>
        <strain evidence="8 9">4D.3</strain>
    </source>
</reference>
<evidence type="ECO:0000256" key="3">
    <source>
        <dbReference type="ARBA" id="ARBA00023125"/>
    </source>
</evidence>
<dbReference type="InterPro" id="IPR039538">
    <property type="entry name" value="BetI_C"/>
</dbReference>
<dbReference type="PANTHER" id="PTHR30055">
    <property type="entry name" value="HTH-TYPE TRANSCRIPTIONAL REGULATOR RUTR"/>
    <property type="match status" value="1"/>
</dbReference>
<sequence length="221" mass="23376">MSAPGDARQDDAPPRRGYAKGNARRAQILDQVLRMVAEQGVDASSLRSVADALGISHAALRHYFPSRDDLLVAVYHEHEAQRGGKGGPPRSVVGGMRESAVLNREVPGLVQLYTTLAGDAVGEGHPVTREFVRARFARLRADLAEKVRADQEAGRIDPGVDAGDLAALAIAASDGIQVQWLLDPEAVDGARVLELLERLVPPPPPTSPTSPTHPAGDAADA</sequence>
<feature type="domain" description="HTH tetR-type" evidence="7">
    <location>
        <begin position="22"/>
        <end position="82"/>
    </location>
</feature>
<evidence type="ECO:0000256" key="2">
    <source>
        <dbReference type="ARBA" id="ARBA00023015"/>
    </source>
</evidence>
<dbReference type="InterPro" id="IPR009057">
    <property type="entry name" value="Homeodomain-like_sf"/>
</dbReference>
<dbReference type="InterPro" id="IPR001647">
    <property type="entry name" value="HTH_TetR"/>
</dbReference>
<comment type="caution">
    <text evidence="8">The sequence shown here is derived from an EMBL/GenBank/DDBJ whole genome shotgun (WGS) entry which is preliminary data.</text>
</comment>
<dbReference type="Gene3D" id="1.10.357.10">
    <property type="entry name" value="Tetracycline Repressor, domain 2"/>
    <property type="match status" value="1"/>
</dbReference>
<evidence type="ECO:0000313" key="8">
    <source>
        <dbReference type="EMBL" id="MCK9793663.1"/>
    </source>
</evidence>
<evidence type="ECO:0000256" key="6">
    <source>
        <dbReference type="SAM" id="MobiDB-lite"/>
    </source>
</evidence>
<evidence type="ECO:0000256" key="4">
    <source>
        <dbReference type="ARBA" id="ARBA00023163"/>
    </source>
</evidence>
<dbReference type="SUPFAM" id="SSF46689">
    <property type="entry name" value="Homeodomain-like"/>
    <property type="match status" value="1"/>
</dbReference>
<gene>
    <name evidence="8" type="ORF">M1843_07895</name>
</gene>
<feature type="DNA-binding region" description="H-T-H motif" evidence="5">
    <location>
        <begin position="45"/>
        <end position="64"/>
    </location>
</feature>
<dbReference type="InterPro" id="IPR036271">
    <property type="entry name" value="Tet_transcr_reg_TetR-rel_C_sf"/>
</dbReference>
<keyword evidence="4" id="KW-0804">Transcription</keyword>
<feature type="region of interest" description="Disordered" evidence="6">
    <location>
        <begin position="1"/>
        <end position="23"/>
    </location>
</feature>
<evidence type="ECO:0000313" key="9">
    <source>
        <dbReference type="Proteomes" id="UP001651050"/>
    </source>
</evidence>
<dbReference type="PANTHER" id="PTHR30055:SF234">
    <property type="entry name" value="HTH-TYPE TRANSCRIPTIONAL REGULATOR BETI"/>
    <property type="match status" value="1"/>
</dbReference>
<dbReference type="Pfam" id="PF13977">
    <property type="entry name" value="TetR_C_6"/>
    <property type="match status" value="1"/>
</dbReference>
<accession>A0ABT0J2C9</accession>
<dbReference type="PRINTS" id="PR00455">
    <property type="entry name" value="HTHTETR"/>
</dbReference>
<dbReference type="SUPFAM" id="SSF48498">
    <property type="entry name" value="Tetracyclin repressor-like, C-terminal domain"/>
    <property type="match status" value="1"/>
</dbReference>